<accession>A0A6J4IQX1</accession>
<dbReference type="AlphaFoldDB" id="A0A6J4IQX1"/>
<feature type="non-terminal residue" evidence="2">
    <location>
        <position position="1"/>
    </location>
</feature>
<feature type="region of interest" description="Disordered" evidence="1">
    <location>
        <begin position="1"/>
        <end position="126"/>
    </location>
</feature>
<protein>
    <submittedName>
        <fullName evidence="2">Uncharacterized protein</fullName>
    </submittedName>
</protein>
<gene>
    <name evidence="2" type="ORF">AVDCRST_MAG76-2744</name>
</gene>
<proteinExistence type="predicted"/>
<reference evidence="2" key="1">
    <citation type="submission" date="2020-02" db="EMBL/GenBank/DDBJ databases">
        <authorList>
            <person name="Meier V. D."/>
        </authorList>
    </citation>
    <scope>NUCLEOTIDE SEQUENCE</scope>
    <source>
        <strain evidence="2">AVDCRST_MAG76</strain>
    </source>
</reference>
<name>A0A6J4IQX1_9ACTN</name>
<organism evidence="2">
    <name type="scientific">uncultured Acidimicrobiales bacterium</name>
    <dbReference type="NCBI Taxonomy" id="310071"/>
    <lineage>
        <taxon>Bacteria</taxon>
        <taxon>Bacillati</taxon>
        <taxon>Actinomycetota</taxon>
        <taxon>Acidimicrobiia</taxon>
        <taxon>Acidimicrobiales</taxon>
        <taxon>environmental samples</taxon>
    </lineage>
</organism>
<dbReference type="EMBL" id="CADCSZ010000165">
    <property type="protein sequence ID" value="CAA9259510.1"/>
    <property type="molecule type" value="Genomic_DNA"/>
</dbReference>
<evidence type="ECO:0000256" key="1">
    <source>
        <dbReference type="SAM" id="MobiDB-lite"/>
    </source>
</evidence>
<feature type="compositionally biased region" description="Basic residues" evidence="1">
    <location>
        <begin position="50"/>
        <end position="59"/>
    </location>
</feature>
<feature type="non-terminal residue" evidence="2">
    <location>
        <position position="126"/>
    </location>
</feature>
<evidence type="ECO:0000313" key="2">
    <source>
        <dbReference type="EMBL" id="CAA9259510.1"/>
    </source>
</evidence>
<sequence length="126" mass="13632">VHAPGRSRWTGSAAAAHGLLRRGPRGRPERGPPTRRRAGHRDGSGAAGRPGHRHGRRCLLGRARPGGAQLHRLDRDRRVPRRRPPSREPGAVVQPARPRPDGAEGPSPDGGRPASVRRLVRGTDRL</sequence>